<dbReference type="GO" id="GO:0015288">
    <property type="term" value="F:porin activity"/>
    <property type="evidence" value="ECO:0007669"/>
    <property type="project" value="UniProtKB-KW"/>
</dbReference>
<accession>A0A4V2W956</accession>
<dbReference type="Gene3D" id="2.170.130.10">
    <property type="entry name" value="TonB-dependent receptor, plug domain"/>
    <property type="match status" value="1"/>
</dbReference>
<evidence type="ECO:0000259" key="15">
    <source>
        <dbReference type="Pfam" id="PF07715"/>
    </source>
</evidence>
<evidence type="ECO:0000256" key="5">
    <source>
        <dbReference type="ARBA" id="ARBA00022729"/>
    </source>
</evidence>
<comment type="caution">
    <text evidence="16">The sequence shown here is derived from an EMBL/GenBank/DDBJ whole genome shotgun (WGS) entry which is preliminary data.</text>
</comment>
<dbReference type="GO" id="GO:0046930">
    <property type="term" value="C:pore complex"/>
    <property type="evidence" value="ECO:0007669"/>
    <property type="project" value="UniProtKB-KW"/>
</dbReference>
<reference evidence="16 17" key="1">
    <citation type="submission" date="2019-03" db="EMBL/GenBank/DDBJ databases">
        <title>Genomic Encyclopedia of Type Strains, Phase IV (KMG-IV): sequencing the most valuable type-strain genomes for metagenomic binning, comparative biology and taxonomic classification.</title>
        <authorList>
            <person name="Goeker M."/>
        </authorList>
    </citation>
    <scope>NUCLEOTIDE SEQUENCE [LARGE SCALE GENOMIC DNA]</scope>
    <source>
        <strain evidence="16 17">DSM 203</strain>
    </source>
</reference>
<organism evidence="16 17">
    <name type="scientific">Marichromatium gracile</name>
    <name type="common">Chromatium gracile</name>
    <dbReference type="NCBI Taxonomy" id="1048"/>
    <lineage>
        <taxon>Bacteria</taxon>
        <taxon>Pseudomonadati</taxon>
        <taxon>Pseudomonadota</taxon>
        <taxon>Gammaproteobacteria</taxon>
        <taxon>Chromatiales</taxon>
        <taxon>Chromatiaceae</taxon>
        <taxon>Marichromatium</taxon>
    </lineage>
</organism>
<dbReference type="InterPro" id="IPR010101">
    <property type="entry name" value="B12_transptr_BtuB"/>
</dbReference>
<evidence type="ECO:0000256" key="10">
    <source>
        <dbReference type="ARBA" id="ARBA00023237"/>
    </source>
</evidence>
<evidence type="ECO:0000256" key="1">
    <source>
        <dbReference type="ARBA" id="ARBA00004571"/>
    </source>
</evidence>
<evidence type="ECO:0000256" key="13">
    <source>
        <dbReference type="SAM" id="SignalP"/>
    </source>
</evidence>
<dbReference type="GO" id="GO:0009279">
    <property type="term" value="C:cell outer membrane"/>
    <property type="evidence" value="ECO:0007669"/>
    <property type="project" value="UniProtKB-SubCell"/>
</dbReference>
<name>A0A4V2W956_MARGR</name>
<keyword evidence="2 11" id="KW-0813">Transport</keyword>
<dbReference type="Proteomes" id="UP000295247">
    <property type="component" value="Unassembled WGS sequence"/>
</dbReference>
<keyword evidence="7 12" id="KW-0798">TonB box</keyword>
<evidence type="ECO:0000256" key="6">
    <source>
        <dbReference type="ARBA" id="ARBA00023065"/>
    </source>
</evidence>
<evidence type="ECO:0000313" key="16">
    <source>
        <dbReference type="EMBL" id="TCW34060.1"/>
    </source>
</evidence>
<comment type="subcellular location">
    <subcellularLocation>
        <location evidence="1 11">Cell outer membrane</location>
        <topology evidence="1 11">Multi-pass membrane protein</topology>
    </subcellularLocation>
</comment>
<protein>
    <submittedName>
        <fullName evidence="16">Vitamin B12 transporter</fullName>
    </submittedName>
</protein>
<evidence type="ECO:0000256" key="9">
    <source>
        <dbReference type="ARBA" id="ARBA00023136"/>
    </source>
</evidence>
<keyword evidence="6" id="KW-0406">Ion transport</keyword>
<dbReference type="Pfam" id="PF00593">
    <property type="entry name" value="TonB_dep_Rec_b-barrel"/>
    <property type="match status" value="1"/>
</dbReference>
<dbReference type="InterPro" id="IPR039426">
    <property type="entry name" value="TonB-dep_rcpt-like"/>
</dbReference>
<feature type="domain" description="TonB-dependent receptor plug" evidence="15">
    <location>
        <begin position="43"/>
        <end position="147"/>
    </location>
</feature>
<sequence length="623" mass="67158">MKSPLMLAALAAPLSAQVLAQTDSQVLEPTVVTATRTAEPAGETLATVSVIDRAEIERRQARSVPDLLRTLPGVSIAQNGGPGQSASVMLRGTNSDHVLVLIDGVRVGSATLGTTSLQDLPVDQIERIEVVRGPRSSLYGSEAIGGVIQVFTRRGGGALTPRFSVGVGELGTASVSGGLSGGGEHAWFNLGANFEQTDGINACAGRPFPYAGCGVDQPDRDGYSSHGVSARAGYAFNERAEVEFHLLSAESANDFDGSAFSGNKARSSQQVFGANATLRPLDAWTLTLTAGRSWDDYRVFYDDAAAAVFDQFVDRFQTERDSLSLQSDVTIAAGQLVSLGIDYVDDRVSGTVDYAEDARDNLGVFGQYQGSFGAFDLKLSLRQDDNQQFGSHTTGSAALGYLFANDIQVALSYGTGFKAPTFNELYYPGFGNTALDPEESESIELMANGPLPLPGRMRGDWQLSLYQTEIDDLIAYDSAIFAPANVDSARIRGLEAAADLRWDDWTLAGNLTLLDPENRSEGANDGNLLPRRAEQSLQLDLDRTLGRWRAGATLQLVGERYDDLANQVDLDAYALLDLRLEYAFNPALRLQGRLANALDETYETAYLYNQPGRAFYLTLRYQP</sequence>
<evidence type="ECO:0000256" key="11">
    <source>
        <dbReference type="PROSITE-ProRule" id="PRU01360"/>
    </source>
</evidence>
<dbReference type="InterPro" id="IPR036942">
    <property type="entry name" value="Beta-barrel_TonB_sf"/>
</dbReference>
<feature type="domain" description="TonB-dependent receptor-like beta-barrel" evidence="14">
    <location>
        <begin position="242"/>
        <end position="596"/>
    </location>
</feature>
<dbReference type="PANTHER" id="PTHR30069:SF53">
    <property type="entry name" value="COLICIN I RECEPTOR-RELATED"/>
    <property type="match status" value="1"/>
</dbReference>
<dbReference type="InterPro" id="IPR037066">
    <property type="entry name" value="Plug_dom_sf"/>
</dbReference>
<comment type="similarity">
    <text evidence="11 12">Belongs to the TonB-dependent receptor family.</text>
</comment>
<evidence type="ECO:0000313" key="17">
    <source>
        <dbReference type="Proteomes" id="UP000295247"/>
    </source>
</evidence>
<proteinExistence type="inferred from homology"/>
<gene>
    <name evidence="16" type="ORF">EDC29_11344</name>
</gene>
<dbReference type="PROSITE" id="PS52016">
    <property type="entry name" value="TONB_DEPENDENT_REC_3"/>
    <property type="match status" value="1"/>
</dbReference>
<keyword evidence="10 11" id="KW-0998">Cell outer membrane</keyword>
<dbReference type="PANTHER" id="PTHR30069">
    <property type="entry name" value="TONB-DEPENDENT OUTER MEMBRANE RECEPTOR"/>
    <property type="match status" value="1"/>
</dbReference>
<dbReference type="SUPFAM" id="SSF56935">
    <property type="entry name" value="Porins"/>
    <property type="match status" value="1"/>
</dbReference>
<evidence type="ECO:0000259" key="14">
    <source>
        <dbReference type="Pfam" id="PF00593"/>
    </source>
</evidence>
<keyword evidence="8" id="KW-0626">Porin</keyword>
<evidence type="ECO:0000256" key="12">
    <source>
        <dbReference type="RuleBase" id="RU003357"/>
    </source>
</evidence>
<evidence type="ECO:0000256" key="4">
    <source>
        <dbReference type="ARBA" id="ARBA00022692"/>
    </source>
</evidence>
<dbReference type="AlphaFoldDB" id="A0A4V2W956"/>
<evidence type="ECO:0000256" key="2">
    <source>
        <dbReference type="ARBA" id="ARBA00022448"/>
    </source>
</evidence>
<dbReference type="NCBIfam" id="TIGR01779">
    <property type="entry name" value="TonB-B12"/>
    <property type="match status" value="1"/>
</dbReference>
<feature type="chain" id="PRO_5020548392" evidence="13">
    <location>
        <begin position="21"/>
        <end position="623"/>
    </location>
</feature>
<keyword evidence="3 11" id="KW-1134">Transmembrane beta strand</keyword>
<feature type="signal peptide" evidence="13">
    <location>
        <begin position="1"/>
        <end position="20"/>
    </location>
</feature>
<dbReference type="GO" id="GO:0006811">
    <property type="term" value="P:monoatomic ion transport"/>
    <property type="evidence" value="ECO:0007669"/>
    <property type="project" value="UniProtKB-KW"/>
</dbReference>
<dbReference type="RefSeq" id="WP_123143066.1">
    <property type="nucleotide sequence ID" value="NZ_NRRH01000024.1"/>
</dbReference>
<evidence type="ECO:0000256" key="3">
    <source>
        <dbReference type="ARBA" id="ARBA00022452"/>
    </source>
</evidence>
<dbReference type="Gene3D" id="2.40.170.20">
    <property type="entry name" value="TonB-dependent receptor, beta-barrel domain"/>
    <property type="match status" value="1"/>
</dbReference>
<keyword evidence="4 11" id="KW-0812">Transmembrane</keyword>
<dbReference type="EMBL" id="SMDC01000013">
    <property type="protein sequence ID" value="TCW34060.1"/>
    <property type="molecule type" value="Genomic_DNA"/>
</dbReference>
<evidence type="ECO:0000256" key="7">
    <source>
        <dbReference type="ARBA" id="ARBA00023077"/>
    </source>
</evidence>
<dbReference type="GO" id="GO:0015420">
    <property type="term" value="F:ABC-type vitamin B12 transporter activity"/>
    <property type="evidence" value="ECO:0007669"/>
    <property type="project" value="InterPro"/>
</dbReference>
<dbReference type="InterPro" id="IPR012910">
    <property type="entry name" value="Plug_dom"/>
</dbReference>
<dbReference type="InterPro" id="IPR000531">
    <property type="entry name" value="Beta-barrel_TonB"/>
</dbReference>
<keyword evidence="9 11" id="KW-0472">Membrane</keyword>
<dbReference type="Pfam" id="PF07715">
    <property type="entry name" value="Plug"/>
    <property type="match status" value="1"/>
</dbReference>
<keyword evidence="5 13" id="KW-0732">Signal</keyword>
<dbReference type="CDD" id="cd01347">
    <property type="entry name" value="ligand_gated_channel"/>
    <property type="match status" value="1"/>
</dbReference>
<evidence type="ECO:0000256" key="8">
    <source>
        <dbReference type="ARBA" id="ARBA00023114"/>
    </source>
</evidence>